<dbReference type="Proteomes" id="UP000002038">
    <property type="component" value="Unassembled WGS sequence"/>
</dbReference>
<evidence type="ECO:0000256" key="1">
    <source>
        <dbReference type="SAM" id="MobiDB-lite"/>
    </source>
</evidence>
<feature type="region of interest" description="Disordered" evidence="1">
    <location>
        <begin position="70"/>
        <end position="93"/>
    </location>
</feature>
<organism evidence="2 3">
    <name type="scientific">Blastomyces gilchristii (strain SLH14081)</name>
    <name type="common">Blastomyces dermatitidis</name>
    <dbReference type="NCBI Taxonomy" id="559298"/>
    <lineage>
        <taxon>Eukaryota</taxon>
        <taxon>Fungi</taxon>
        <taxon>Dikarya</taxon>
        <taxon>Ascomycota</taxon>
        <taxon>Pezizomycotina</taxon>
        <taxon>Eurotiomycetes</taxon>
        <taxon>Eurotiomycetidae</taxon>
        <taxon>Onygenales</taxon>
        <taxon>Ajellomycetaceae</taxon>
        <taxon>Blastomyces</taxon>
    </lineage>
</organism>
<sequence length="180" mass="19981">MKWKNGTEGDIRPMSQKQVGREMLSTSHASKYEVGMMGEFNNIQREGTSPLTPLQQGQIMVPLPCTGGSIIYPKPKQDPGAESEGSFTGKPQLRTPMQQQGFKVGGVCQAHYSLFAQRPQSPQANVNDNRRAASSPLLIWSVPIKLLRTPHETLLYDVRSIESGHNRGHHGYQHTSQQES</sequence>
<dbReference type="KEGG" id="bgh:BDBG_00939"/>
<proteinExistence type="predicted"/>
<protein>
    <submittedName>
        <fullName evidence="2">Uncharacterized protein</fullName>
    </submittedName>
</protein>
<dbReference type="AlphaFoldDB" id="A0A179UBI3"/>
<gene>
    <name evidence="2" type="ORF">BDBG_00939</name>
</gene>
<dbReference type="GeneID" id="8507604"/>
<evidence type="ECO:0000313" key="2">
    <source>
        <dbReference type="EMBL" id="OAT04371.1"/>
    </source>
</evidence>
<dbReference type="EMBL" id="GG657449">
    <property type="protein sequence ID" value="OAT04371.1"/>
    <property type="molecule type" value="Genomic_DNA"/>
</dbReference>
<feature type="region of interest" description="Disordered" evidence="1">
    <location>
        <begin position="1"/>
        <end position="22"/>
    </location>
</feature>
<keyword evidence="3" id="KW-1185">Reference proteome</keyword>
<name>A0A179UBI3_BLAGS</name>
<evidence type="ECO:0000313" key="3">
    <source>
        <dbReference type="Proteomes" id="UP000002038"/>
    </source>
</evidence>
<reference evidence="3" key="1">
    <citation type="journal article" date="2015" name="PLoS Genet.">
        <title>The dynamic genome and transcriptome of the human fungal pathogen Blastomyces and close relative Emmonsia.</title>
        <authorList>
            <person name="Munoz J.F."/>
            <person name="Gauthier G.M."/>
            <person name="Desjardins C.A."/>
            <person name="Gallo J.E."/>
            <person name="Holder J."/>
            <person name="Sullivan T.D."/>
            <person name="Marty A.J."/>
            <person name="Carmen J.C."/>
            <person name="Chen Z."/>
            <person name="Ding L."/>
            <person name="Gujja S."/>
            <person name="Magrini V."/>
            <person name="Misas E."/>
            <person name="Mitreva M."/>
            <person name="Priest M."/>
            <person name="Saif S."/>
            <person name="Whiston E.A."/>
            <person name="Young S."/>
            <person name="Zeng Q."/>
            <person name="Goldman W.E."/>
            <person name="Mardis E.R."/>
            <person name="Taylor J.W."/>
            <person name="McEwen J.G."/>
            <person name="Clay O.K."/>
            <person name="Klein B.S."/>
            <person name="Cuomo C.A."/>
        </authorList>
    </citation>
    <scope>NUCLEOTIDE SEQUENCE [LARGE SCALE GENOMIC DNA]</scope>
    <source>
        <strain evidence="3">SLH14081</strain>
    </source>
</reference>
<dbReference type="RefSeq" id="XP_002628031.1">
    <property type="nucleotide sequence ID" value="XM_002627985.1"/>
</dbReference>
<feature type="compositionally biased region" description="Basic and acidic residues" evidence="1">
    <location>
        <begin position="1"/>
        <end position="11"/>
    </location>
</feature>
<accession>A0A179UBI3</accession>
<dbReference type="VEuPathDB" id="FungiDB:BDBG_00939"/>